<gene>
    <name evidence="2" type="ORF">B0H67DRAFT_185624</name>
</gene>
<evidence type="ECO:0000313" key="3">
    <source>
        <dbReference type="Proteomes" id="UP001172102"/>
    </source>
</evidence>
<evidence type="ECO:0000256" key="1">
    <source>
        <dbReference type="SAM" id="MobiDB-lite"/>
    </source>
</evidence>
<feature type="region of interest" description="Disordered" evidence="1">
    <location>
        <begin position="113"/>
        <end position="134"/>
    </location>
</feature>
<comment type="caution">
    <text evidence="2">The sequence shown here is derived from an EMBL/GenBank/DDBJ whole genome shotgun (WGS) entry which is preliminary data.</text>
</comment>
<protein>
    <submittedName>
        <fullName evidence="2">Uncharacterized protein</fullName>
    </submittedName>
</protein>
<dbReference type="Proteomes" id="UP001172102">
    <property type="component" value="Unassembled WGS sequence"/>
</dbReference>
<keyword evidence="3" id="KW-1185">Reference proteome</keyword>
<evidence type="ECO:0000313" key="2">
    <source>
        <dbReference type="EMBL" id="KAK0720370.1"/>
    </source>
</evidence>
<sequence length="325" mass="36356">MELLVPPLAEVRCWVGYWKALWRGVKQDGRRWRVLCRSANKTTGPPILGSESTGIPVTPASNPYRAHLRWQDTTPARIVPLQRRKKHAFFASQSHPSQMDSSLSSRWKRSTTAQTVQTESMGLRKCESQHAHRRRVVYGPAQRCSDSRGTMHSTRQYARPTAVQLATGDWQLAFATAISGSSVPVGARPAAGNPASANSHEELPAGWLHLVCRRQAWKLISAVSSLTAVLCRSHHTRGGRLRSAAACTAAYVQYATQQSVESRPTCCLMSRLFEKNGPSRWQRTDLYMRAEPTKGRTLVDWNLYQGEHTSSPQLYPMQTPNQINP</sequence>
<name>A0AA40AQX3_9PEZI</name>
<organism evidence="2 3">
    <name type="scientific">Lasiosphaeris hirsuta</name>
    <dbReference type="NCBI Taxonomy" id="260670"/>
    <lineage>
        <taxon>Eukaryota</taxon>
        <taxon>Fungi</taxon>
        <taxon>Dikarya</taxon>
        <taxon>Ascomycota</taxon>
        <taxon>Pezizomycotina</taxon>
        <taxon>Sordariomycetes</taxon>
        <taxon>Sordariomycetidae</taxon>
        <taxon>Sordariales</taxon>
        <taxon>Lasiosphaeriaceae</taxon>
        <taxon>Lasiosphaeris</taxon>
    </lineage>
</organism>
<dbReference type="AlphaFoldDB" id="A0AA40AQX3"/>
<proteinExistence type="predicted"/>
<reference evidence="2" key="1">
    <citation type="submission" date="2023-06" db="EMBL/GenBank/DDBJ databases">
        <title>Genome-scale phylogeny and comparative genomics of the fungal order Sordariales.</title>
        <authorList>
            <consortium name="Lawrence Berkeley National Laboratory"/>
            <person name="Hensen N."/>
            <person name="Bonometti L."/>
            <person name="Westerberg I."/>
            <person name="Brannstrom I.O."/>
            <person name="Guillou S."/>
            <person name="Cros-Aarteil S."/>
            <person name="Calhoun S."/>
            <person name="Haridas S."/>
            <person name="Kuo A."/>
            <person name="Mondo S."/>
            <person name="Pangilinan J."/>
            <person name="Riley R."/>
            <person name="Labutti K."/>
            <person name="Andreopoulos B."/>
            <person name="Lipzen A."/>
            <person name="Chen C."/>
            <person name="Yanf M."/>
            <person name="Daum C."/>
            <person name="Ng V."/>
            <person name="Clum A."/>
            <person name="Steindorff A."/>
            <person name="Ohm R."/>
            <person name="Martin F."/>
            <person name="Silar P."/>
            <person name="Natvig D."/>
            <person name="Lalanne C."/>
            <person name="Gautier V."/>
            <person name="Ament-Velasquez S.L."/>
            <person name="Kruys A."/>
            <person name="Hutchinson M.I."/>
            <person name="Powell A.J."/>
            <person name="Barry K."/>
            <person name="Miller A.N."/>
            <person name="Grigoriev I.V."/>
            <person name="Debuchy R."/>
            <person name="Gladieux P."/>
            <person name="Thoren M.H."/>
            <person name="Johannesson H."/>
        </authorList>
    </citation>
    <scope>NUCLEOTIDE SEQUENCE</scope>
    <source>
        <strain evidence="2">SMH4607-1</strain>
    </source>
</reference>
<accession>A0AA40AQX3</accession>
<dbReference type="EMBL" id="JAUKUA010000003">
    <property type="protein sequence ID" value="KAK0720370.1"/>
    <property type="molecule type" value="Genomic_DNA"/>
</dbReference>